<dbReference type="AlphaFoldDB" id="A0A1H0L432"/>
<sequence length="187" mass="18994">MRPLALYAHSRGVPAALVLLPVVVLIAWAALHTPWSPLSASLTALAAVLVGTTGLAGQDPELDASTAFPWPWWRFGHLVLAAVAAAAAVLLVQRLGDEPFPAAFVVRDVAGLTGLAGLAAALAGARFAATAPVLWWAVAAIMPPAGSVPGRIATWPLGAPDDPATTWTAGVLAVSGCAAYSARGARR</sequence>
<proteinExistence type="predicted"/>
<keyword evidence="1" id="KW-0472">Membrane</keyword>
<feature type="transmembrane region" description="Helical" evidence="1">
    <location>
        <begin position="38"/>
        <end position="57"/>
    </location>
</feature>
<evidence type="ECO:0000313" key="3">
    <source>
        <dbReference type="Proteomes" id="UP000199691"/>
    </source>
</evidence>
<name>A0A1H0L432_9PSEU</name>
<protein>
    <submittedName>
        <fullName evidence="2">Uncharacterized protein</fullName>
    </submittedName>
</protein>
<reference evidence="3" key="1">
    <citation type="submission" date="2016-10" db="EMBL/GenBank/DDBJ databases">
        <authorList>
            <person name="Varghese N."/>
            <person name="Submissions S."/>
        </authorList>
    </citation>
    <scope>NUCLEOTIDE SEQUENCE [LARGE SCALE GENOMIC DNA]</scope>
    <source>
        <strain evidence="3">CGMCC 4.6609</strain>
    </source>
</reference>
<feature type="transmembrane region" description="Helical" evidence="1">
    <location>
        <begin position="104"/>
        <end position="125"/>
    </location>
</feature>
<dbReference type="STRING" id="641025.SAMN05421507_103175"/>
<dbReference type="RefSeq" id="WP_090096916.1">
    <property type="nucleotide sequence ID" value="NZ_FNIX01000003.1"/>
</dbReference>
<feature type="transmembrane region" description="Helical" evidence="1">
    <location>
        <begin position="164"/>
        <end position="182"/>
    </location>
</feature>
<feature type="transmembrane region" description="Helical" evidence="1">
    <location>
        <begin position="72"/>
        <end position="92"/>
    </location>
</feature>
<evidence type="ECO:0000313" key="2">
    <source>
        <dbReference type="EMBL" id="SDO62730.1"/>
    </source>
</evidence>
<keyword evidence="1" id="KW-0812">Transmembrane</keyword>
<keyword evidence="1" id="KW-1133">Transmembrane helix</keyword>
<keyword evidence="3" id="KW-1185">Reference proteome</keyword>
<dbReference type="OrthoDB" id="3428801at2"/>
<organism evidence="2 3">
    <name type="scientific">Lentzea jiangxiensis</name>
    <dbReference type="NCBI Taxonomy" id="641025"/>
    <lineage>
        <taxon>Bacteria</taxon>
        <taxon>Bacillati</taxon>
        <taxon>Actinomycetota</taxon>
        <taxon>Actinomycetes</taxon>
        <taxon>Pseudonocardiales</taxon>
        <taxon>Pseudonocardiaceae</taxon>
        <taxon>Lentzea</taxon>
    </lineage>
</organism>
<dbReference type="Proteomes" id="UP000199691">
    <property type="component" value="Unassembled WGS sequence"/>
</dbReference>
<accession>A0A1H0L432</accession>
<dbReference type="EMBL" id="FNIX01000003">
    <property type="protein sequence ID" value="SDO62730.1"/>
    <property type="molecule type" value="Genomic_DNA"/>
</dbReference>
<feature type="transmembrane region" description="Helical" evidence="1">
    <location>
        <begin position="12"/>
        <end position="31"/>
    </location>
</feature>
<gene>
    <name evidence="2" type="ORF">SAMN05421507_103175</name>
</gene>
<evidence type="ECO:0000256" key="1">
    <source>
        <dbReference type="SAM" id="Phobius"/>
    </source>
</evidence>